<dbReference type="AlphaFoldDB" id="A0A517PEX4"/>
<keyword evidence="3" id="KW-1185">Reference proteome</keyword>
<evidence type="ECO:0008006" key="4">
    <source>
        <dbReference type="Google" id="ProtNLM"/>
    </source>
</evidence>
<accession>A0A517PEX4</accession>
<dbReference type="EMBL" id="CP036265">
    <property type="protein sequence ID" value="QDT17929.1"/>
    <property type="molecule type" value="Genomic_DNA"/>
</dbReference>
<reference evidence="2 3" key="1">
    <citation type="submission" date="2019-02" db="EMBL/GenBank/DDBJ databases">
        <title>Deep-cultivation of Planctomycetes and their phenomic and genomic characterization uncovers novel biology.</title>
        <authorList>
            <person name="Wiegand S."/>
            <person name="Jogler M."/>
            <person name="Boedeker C."/>
            <person name="Pinto D."/>
            <person name="Vollmers J."/>
            <person name="Rivas-Marin E."/>
            <person name="Kohn T."/>
            <person name="Peeters S.H."/>
            <person name="Heuer A."/>
            <person name="Rast P."/>
            <person name="Oberbeckmann S."/>
            <person name="Bunk B."/>
            <person name="Jeske O."/>
            <person name="Meyerdierks A."/>
            <person name="Storesund J.E."/>
            <person name="Kallscheuer N."/>
            <person name="Luecker S."/>
            <person name="Lage O.M."/>
            <person name="Pohl T."/>
            <person name="Merkel B.J."/>
            <person name="Hornburger P."/>
            <person name="Mueller R.-W."/>
            <person name="Bruemmer F."/>
            <person name="Labrenz M."/>
            <person name="Spormann A.M."/>
            <person name="Op den Camp H."/>
            <person name="Overmann J."/>
            <person name="Amann R."/>
            <person name="Jetten M.S.M."/>
            <person name="Mascher T."/>
            <person name="Medema M.H."/>
            <person name="Devos D.P."/>
            <person name="Kaster A.-K."/>
            <person name="Ovreas L."/>
            <person name="Rohde M."/>
            <person name="Galperin M.Y."/>
            <person name="Jogler C."/>
        </authorList>
    </citation>
    <scope>NUCLEOTIDE SEQUENCE [LARGE SCALE GENOMIC DNA]</scope>
    <source>
        <strain evidence="2 3">CA12</strain>
    </source>
</reference>
<dbReference type="KEGG" id="acaf:CA12_40670"/>
<evidence type="ECO:0000256" key="1">
    <source>
        <dbReference type="SAM" id="MobiDB-lite"/>
    </source>
</evidence>
<dbReference type="SUPFAM" id="SSF48452">
    <property type="entry name" value="TPR-like"/>
    <property type="match status" value="1"/>
</dbReference>
<protein>
    <recommendedName>
        <fullName evidence="4">Tetratricopeptide repeat protein</fullName>
    </recommendedName>
</protein>
<dbReference type="RefSeq" id="WP_145360922.1">
    <property type="nucleotide sequence ID" value="NZ_CP036265.1"/>
</dbReference>
<evidence type="ECO:0000313" key="3">
    <source>
        <dbReference type="Proteomes" id="UP000318741"/>
    </source>
</evidence>
<feature type="region of interest" description="Disordered" evidence="1">
    <location>
        <begin position="179"/>
        <end position="263"/>
    </location>
</feature>
<name>A0A517PEX4_9PLAN</name>
<organism evidence="2 3">
    <name type="scientific">Alienimonas californiensis</name>
    <dbReference type="NCBI Taxonomy" id="2527989"/>
    <lineage>
        <taxon>Bacteria</taxon>
        <taxon>Pseudomonadati</taxon>
        <taxon>Planctomycetota</taxon>
        <taxon>Planctomycetia</taxon>
        <taxon>Planctomycetales</taxon>
        <taxon>Planctomycetaceae</taxon>
        <taxon>Alienimonas</taxon>
    </lineage>
</organism>
<evidence type="ECO:0000313" key="2">
    <source>
        <dbReference type="EMBL" id="QDT17929.1"/>
    </source>
</evidence>
<feature type="compositionally biased region" description="Gly residues" evidence="1">
    <location>
        <begin position="191"/>
        <end position="201"/>
    </location>
</feature>
<dbReference type="InterPro" id="IPR011990">
    <property type="entry name" value="TPR-like_helical_dom_sf"/>
</dbReference>
<proteinExistence type="predicted"/>
<sequence>MTLAADFSADHAVVEALAAHTLSSKTVRRLMAADGYLQLGLPGAALAELEKVEHAGPLDSARDYLIGQALMADDRHEDALEPLARAAEAIPAPWNRAAYESLTECFRATGLDALADVTDLWGDDDGVPPGFDPDAGVTPQAAADRMRYLSDLDPAEAAAEEFEAEETAWTDAEDFGDAADHSESAEFGPTLWGGDGWGGQGPFSPEDADDARLLLDDADQGGDFAADADAMEPGRPRDWDLHTFDGGFGTDEDDDSPLPPHSR</sequence>
<feature type="compositionally biased region" description="Basic and acidic residues" evidence="1">
    <location>
        <begin position="232"/>
        <end position="243"/>
    </location>
</feature>
<gene>
    <name evidence="2" type="ORF">CA12_40670</name>
</gene>
<dbReference type="Proteomes" id="UP000318741">
    <property type="component" value="Chromosome"/>
</dbReference>